<dbReference type="InterPro" id="IPR008728">
    <property type="entry name" value="Elongator_complex_protein_4"/>
</dbReference>
<keyword evidence="11" id="KW-1185">Reference proteome</keyword>
<keyword evidence="6" id="KW-0963">Cytoplasm</keyword>
<dbReference type="GO" id="GO:0008023">
    <property type="term" value="C:transcription elongation factor complex"/>
    <property type="evidence" value="ECO:0007669"/>
    <property type="project" value="TreeGrafter"/>
</dbReference>
<evidence type="ECO:0000256" key="4">
    <source>
        <dbReference type="ARBA" id="ARBA00007573"/>
    </source>
</evidence>
<dbReference type="PANTHER" id="PTHR12896:SF1">
    <property type="entry name" value="ELONGATOR COMPLEX PROTEIN 4"/>
    <property type="match status" value="1"/>
</dbReference>
<evidence type="ECO:0000256" key="9">
    <source>
        <dbReference type="SAM" id="MobiDB-lite"/>
    </source>
</evidence>
<evidence type="ECO:0000256" key="3">
    <source>
        <dbReference type="ARBA" id="ARBA00005043"/>
    </source>
</evidence>
<dbReference type="Proteomes" id="UP000799421">
    <property type="component" value="Unassembled WGS sequence"/>
</dbReference>
<proteinExistence type="inferred from homology"/>
<accession>A0A6A7C8E8</accession>
<evidence type="ECO:0000256" key="6">
    <source>
        <dbReference type="ARBA" id="ARBA00022490"/>
    </source>
</evidence>
<dbReference type="GO" id="GO:0005737">
    <property type="term" value="C:cytoplasm"/>
    <property type="evidence" value="ECO:0007669"/>
    <property type="project" value="UniProtKB-SubCell"/>
</dbReference>
<organism evidence="10 11">
    <name type="scientific">Piedraia hortae CBS 480.64</name>
    <dbReference type="NCBI Taxonomy" id="1314780"/>
    <lineage>
        <taxon>Eukaryota</taxon>
        <taxon>Fungi</taxon>
        <taxon>Dikarya</taxon>
        <taxon>Ascomycota</taxon>
        <taxon>Pezizomycotina</taxon>
        <taxon>Dothideomycetes</taxon>
        <taxon>Dothideomycetidae</taxon>
        <taxon>Capnodiales</taxon>
        <taxon>Piedraiaceae</taxon>
        <taxon>Piedraia</taxon>
    </lineage>
</organism>
<evidence type="ECO:0000256" key="8">
    <source>
        <dbReference type="ARBA" id="ARBA00023242"/>
    </source>
</evidence>
<feature type="compositionally biased region" description="Polar residues" evidence="9">
    <location>
        <begin position="15"/>
        <end position="44"/>
    </location>
</feature>
<sequence>MAFRKRNIAIGRTSEAPTPTPSVTNLQILGSRPSPVTSHLVTSTGTPSVDEILGGHTGLALGSSLLIEESGTTDYSGALTKYFGAEGIVQGHVLHVVGVGEGWVQMLPGLSEHNPQPPTTRTSEDRMKIAWRYEKLETTERKPKPSFSHTFDLTKRITLPPSSKINHIPISPTGNPFSSILPSLEESLRTNPNTIHRLVIPSLLSPGTWPCQSSEPTNLLQFLHTLRQLLKRQPQRIVAMMTLPLELYPRSSGLVRWAEILSDGVLELTPFPRPVVHARTKDDELQGMIKVLKLPIITERGEGGAGPGNSIGDDLAFTVSRRRFVIKPFSLPPLEGEGEEGKKDLEF</sequence>
<evidence type="ECO:0000256" key="5">
    <source>
        <dbReference type="ARBA" id="ARBA00020265"/>
    </source>
</evidence>
<name>A0A6A7C8E8_9PEZI</name>
<dbReference type="GO" id="GO:0002098">
    <property type="term" value="P:tRNA wobble uridine modification"/>
    <property type="evidence" value="ECO:0007669"/>
    <property type="project" value="InterPro"/>
</dbReference>
<dbReference type="PANTHER" id="PTHR12896">
    <property type="entry name" value="PAX6 NEIGHBOR PROTEIN PAXNEB"/>
    <property type="match status" value="1"/>
</dbReference>
<keyword evidence="8" id="KW-0539">Nucleus</keyword>
<protein>
    <recommendedName>
        <fullName evidence="5">Elongator complex protein 4</fullName>
    </recommendedName>
</protein>
<feature type="region of interest" description="Disordered" evidence="9">
    <location>
        <begin position="1"/>
        <end position="44"/>
    </location>
</feature>
<dbReference type="GO" id="GO:0033588">
    <property type="term" value="C:elongator holoenzyme complex"/>
    <property type="evidence" value="ECO:0007669"/>
    <property type="project" value="InterPro"/>
</dbReference>
<dbReference type="InterPro" id="IPR027417">
    <property type="entry name" value="P-loop_NTPase"/>
</dbReference>
<dbReference type="AlphaFoldDB" id="A0A6A7C8E8"/>
<dbReference type="UniPathway" id="UPA00988"/>
<dbReference type="CDD" id="cd19494">
    <property type="entry name" value="Elp4"/>
    <property type="match status" value="1"/>
</dbReference>
<comment type="subcellular location">
    <subcellularLocation>
        <location evidence="2">Cytoplasm</location>
    </subcellularLocation>
    <subcellularLocation>
        <location evidence="1">Nucleus</location>
    </subcellularLocation>
</comment>
<dbReference type="Pfam" id="PF05625">
    <property type="entry name" value="PAXNEB"/>
    <property type="match status" value="1"/>
</dbReference>
<evidence type="ECO:0000256" key="2">
    <source>
        <dbReference type="ARBA" id="ARBA00004496"/>
    </source>
</evidence>
<gene>
    <name evidence="10" type="ORF">K470DRAFT_82287</name>
</gene>
<dbReference type="EMBL" id="MU005959">
    <property type="protein sequence ID" value="KAF2863774.1"/>
    <property type="molecule type" value="Genomic_DNA"/>
</dbReference>
<evidence type="ECO:0000313" key="11">
    <source>
        <dbReference type="Proteomes" id="UP000799421"/>
    </source>
</evidence>
<keyword evidence="7" id="KW-0819">tRNA processing</keyword>
<dbReference type="Gene3D" id="3.40.50.300">
    <property type="entry name" value="P-loop containing nucleotide triphosphate hydrolases"/>
    <property type="match status" value="1"/>
</dbReference>
<evidence type="ECO:0000313" key="10">
    <source>
        <dbReference type="EMBL" id="KAF2863774.1"/>
    </source>
</evidence>
<comment type="similarity">
    <text evidence="4">Belongs to the ELP4 family.</text>
</comment>
<reference evidence="10" key="1">
    <citation type="journal article" date="2020" name="Stud. Mycol.">
        <title>101 Dothideomycetes genomes: a test case for predicting lifestyles and emergence of pathogens.</title>
        <authorList>
            <person name="Haridas S."/>
            <person name="Albert R."/>
            <person name="Binder M."/>
            <person name="Bloem J."/>
            <person name="Labutti K."/>
            <person name="Salamov A."/>
            <person name="Andreopoulos B."/>
            <person name="Baker S."/>
            <person name="Barry K."/>
            <person name="Bills G."/>
            <person name="Bluhm B."/>
            <person name="Cannon C."/>
            <person name="Castanera R."/>
            <person name="Culley D."/>
            <person name="Daum C."/>
            <person name="Ezra D."/>
            <person name="Gonzalez J."/>
            <person name="Henrissat B."/>
            <person name="Kuo A."/>
            <person name="Liang C."/>
            <person name="Lipzen A."/>
            <person name="Lutzoni F."/>
            <person name="Magnuson J."/>
            <person name="Mondo S."/>
            <person name="Nolan M."/>
            <person name="Ohm R."/>
            <person name="Pangilinan J."/>
            <person name="Park H.-J."/>
            <person name="Ramirez L."/>
            <person name="Alfaro M."/>
            <person name="Sun H."/>
            <person name="Tritt A."/>
            <person name="Yoshinaga Y."/>
            <person name="Zwiers L.-H."/>
            <person name="Turgeon B."/>
            <person name="Goodwin S."/>
            <person name="Spatafora J."/>
            <person name="Crous P."/>
            <person name="Grigoriev I."/>
        </authorList>
    </citation>
    <scope>NUCLEOTIDE SEQUENCE</scope>
    <source>
        <strain evidence="10">CBS 480.64</strain>
    </source>
</reference>
<dbReference type="OrthoDB" id="289162at2759"/>
<comment type="pathway">
    <text evidence="3">tRNA modification; 5-methoxycarbonylmethyl-2-thiouridine-tRNA biosynthesis.</text>
</comment>
<evidence type="ECO:0000256" key="1">
    <source>
        <dbReference type="ARBA" id="ARBA00004123"/>
    </source>
</evidence>
<evidence type="ECO:0000256" key="7">
    <source>
        <dbReference type="ARBA" id="ARBA00022694"/>
    </source>
</evidence>